<dbReference type="EMBL" id="CM008054">
    <property type="protein sequence ID" value="PVH32008.1"/>
    <property type="molecule type" value="Genomic_DNA"/>
</dbReference>
<dbReference type="Gramene" id="PVH32008">
    <property type="protein sequence ID" value="PVH32008"/>
    <property type="gene ID" value="PAHAL_9G289300"/>
</dbReference>
<evidence type="ECO:0000313" key="2">
    <source>
        <dbReference type="EMBL" id="PVH32008.1"/>
    </source>
</evidence>
<dbReference type="Proteomes" id="UP000243499">
    <property type="component" value="Chromosome 9"/>
</dbReference>
<name>A0A2T8I2V4_9POAL</name>
<gene>
    <name evidence="2" type="ORF">PAHAL_9G289300</name>
</gene>
<dbReference type="AlphaFoldDB" id="A0A2T8I2V4"/>
<evidence type="ECO:0000256" key="1">
    <source>
        <dbReference type="SAM" id="MobiDB-lite"/>
    </source>
</evidence>
<organism evidence="2">
    <name type="scientific">Panicum hallii</name>
    <dbReference type="NCBI Taxonomy" id="206008"/>
    <lineage>
        <taxon>Eukaryota</taxon>
        <taxon>Viridiplantae</taxon>
        <taxon>Streptophyta</taxon>
        <taxon>Embryophyta</taxon>
        <taxon>Tracheophyta</taxon>
        <taxon>Spermatophyta</taxon>
        <taxon>Magnoliopsida</taxon>
        <taxon>Liliopsida</taxon>
        <taxon>Poales</taxon>
        <taxon>Poaceae</taxon>
        <taxon>PACMAD clade</taxon>
        <taxon>Panicoideae</taxon>
        <taxon>Panicodae</taxon>
        <taxon>Paniceae</taxon>
        <taxon>Panicinae</taxon>
        <taxon>Panicum</taxon>
        <taxon>Panicum sect. Panicum</taxon>
    </lineage>
</organism>
<proteinExistence type="predicted"/>
<protein>
    <submittedName>
        <fullName evidence="2">Uncharacterized protein</fullName>
    </submittedName>
</protein>
<reference evidence="2" key="1">
    <citation type="submission" date="2018-04" db="EMBL/GenBank/DDBJ databases">
        <title>WGS assembly of Panicum hallii.</title>
        <authorList>
            <person name="Lovell J."/>
            <person name="Jenkins J."/>
            <person name="Lowry D."/>
            <person name="Mamidi S."/>
            <person name="Sreedasyam A."/>
            <person name="Weng X."/>
            <person name="Barry K."/>
            <person name="Bonette J."/>
            <person name="Campitelli B."/>
            <person name="Daum C."/>
            <person name="Gordon S."/>
            <person name="Gould B."/>
            <person name="Lipzen A."/>
            <person name="Macqueen A."/>
            <person name="Palacio-Mejia J."/>
            <person name="Plott C."/>
            <person name="Shakirov E."/>
            <person name="Shu S."/>
            <person name="Yoshinaga Y."/>
            <person name="Zane M."/>
            <person name="Rokhsar D."/>
            <person name="Grimwood J."/>
            <person name="Schmutz J."/>
            <person name="Juenger T."/>
        </authorList>
    </citation>
    <scope>NUCLEOTIDE SEQUENCE [LARGE SCALE GENOMIC DNA]</scope>
    <source>
        <strain evidence="2">FIL2</strain>
    </source>
</reference>
<feature type="compositionally biased region" description="Polar residues" evidence="1">
    <location>
        <begin position="1"/>
        <end position="19"/>
    </location>
</feature>
<accession>A0A2T8I2V4</accession>
<feature type="region of interest" description="Disordered" evidence="1">
    <location>
        <begin position="1"/>
        <end position="32"/>
    </location>
</feature>
<sequence length="84" mass="9421">MTANQHTHELIQNSASSLAYQPHEVDQTKLGDQQNKEANSFLGQKTKAKNLFVKKLSAKKTKSRFARASVERLKDITTHAKNSP</sequence>